<dbReference type="SUPFAM" id="SSF55729">
    <property type="entry name" value="Acyl-CoA N-acyltransferases (Nat)"/>
    <property type="match status" value="1"/>
</dbReference>
<keyword evidence="5" id="KW-1185">Reference proteome</keyword>
<keyword evidence="2" id="KW-0012">Acyltransferase</keyword>
<evidence type="ECO:0000256" key="2">
    <source>
        <dbReference type="ARBA" id="ARBA00023315"/>
    </source>
</evidence>
<evidence type="ECO:0000313" key="4">
    <source>
        <dbReference type="EMBL" id="MFB2833117.1"/>
    </source>
</evidence>
<dbReference type="CDD" id="cd04301">
    <property type="entry name" value="NAT_SF"/>
    <property type="match status" value="1"/>
</dbReference>
<organism evidence="4 5">
    <name type="scientific">Floridaenema evergladense BLCC-F167</name>
    <dbReference type="NCBI Taxonomy" id="3153639"/>
    <lineage>
        <taxon>Bacteria</taxon>
        <taxon>Bacillati</taxon>
        <taxon>Cyanobacteriota</taxon>
        <taxon>Cyanophyceae</taxon>
        <taxon>Oscillatoriophycideae</taxon>
        <taxon>Aerosakkonematales</taxon>
        <taxon>Aerosakkonemataceae</taxon>
        <taxon>Floridanema</taxon>
        <taxon>Floridanema evergladense</taxon>
    </lineage>
</organism>
<dbReference type="RefSeq" id="WP_413275585.1">
    <property type="nucleotide sequence ID" value="NZ_JBHFNT010000016.1"/>
</dbReference>
<evidence type="ECO:0000313" key="5">
    <source>
        <dbReference type="Proteomes" id="UP001576780"/>
    </source>
</evidence>
<reference evidence="4 5" key="1">
    <citation type="submission" date="2024-09" db="EMBL/GenBank/DDBJ databases">
        <title>Floridaenema gen nov. (Aerosakkonemataceae, Aerosakkonematales ord. nov., Cyanobacteria) from benthic tropical and subtropical fresh waters, with the description of four new species.</title>
        <authorList>
            <person name="Moretto J.A."/>
            <person name="Berthold D.E."/>
            <person name="Lefler F.W."/>
            <person name="Huang I.-S."/>
            <person name="Laughinghouse H. IV."/>
        </authorList>
    </citation>
    <scope>NUCLEOTIDE SEQUENCE [LARGE SCALE GENOMIC DNA]</scope>
    <source>
        <strain evidence="4 5">BLCC-F167</strain>
    </source>
</reference>
<name>A0ABV4WE27_9CYAN</name>
<proteinExistence type="predicted"/>
<dbReference type="PANTHER" id="PTHR43877">
    <property type="entry name" value="AMINOALKYLPHOSPHONATE N-ACETYLTRANSFERASE-RELATED-RELATED"/>
    <property type="match status" value="1"/>
</dbReference>
<protein>
    <submittedName>
        <fullName evidence="4">N-acetyltransferase family protein</fullName>
    </submittedName>
</protein>
<feature type="domain" description="N-acetyltransferase" evidence="3">
    <location>
        <begin position="17"/>
        <end position="174"/>
    </location>
</feature>
<comment type="caution">
    <text evidence="4">The sequence shown here is derived from an EMBL/GenBank/DDBJ whole genome shotgun (WGS) entry which is preliminary data.</text>
</comment>
<sequence>MQESATLTEEVNHGLSMLIRPAKQSDIPAVLPMVGKICALHETWDGAKYGFLPNPAQRYEWWLSKVVKSDRAVFLVAEDETKALLAGFLVATIEREIPIYRLKEYAFIQDLWVELEYRRSGVARQLVTQTIEQFQKMGVVQIRLDTAAINETARKLFSECGFRPSTVEMLIELE</sequence>
<gene>
    <name evidence="4" type="ORF">ACE1CA_01140</name>
</gene>
<dbReference type="InterPro" id="IPR000182">
    <property type="entry name" value="GNAT_dom"/>
</dbReference>
<dbReference type="InterPro" id="IPR050832">
    <property type="entry name" value="Bact_Acetyltransf"/>
</dbReference>
<dbReference type="Gene3D" id="3.40.630.30">
    <property type="match status" value="1"/>
</dbReference>
<dbReference type="EMBL" id="JBHFNT010000016">
    <property type="protein sequence ID" value="MFB2833117.1"/>
    <property type="molecule type" value="Genomic_DNA"/>
</dbReference>
<keyword evidence="1" id="KW-0808">Transferase</keyword>
<evidence type="ECO:0000259" key="3">
    <source>
        <dbReference type="PROSITE" id="PS51186"/>
    </source>
</evidence>
<evidence type="ECO:0000256" key="1">
    <source>
        <dbReference type="ARBA" id="ARBA00022679"/>
    </source>
</evidence>
<dbReference type="PROSITE" id="PS51186">
    <property type="entry name" value="GNAT"/>
    <property type="match status" value="1"/>
</dbReference>
<dbReference type="InterPro" id="IPR016181">
    <property type="entry name" value="Acyl_CoA_acyltransferase"/>
</dbReference>
<dbReference type="Proteomes" id="UP001576780">
    <property type="component" value="Unassembled WGS sequence"/>
</dbReference>
<dbReference type="PANTHER" id="PTHR43877:SF2">
    <property type="entry name" value="AMINOALKYLPHOSPHONATE N-ACETYLTRANSFERASE-RELATED"/>
    <property type="match status" value="1"/>
</dbReference>
<accession>A0ABV4WE27</accession>
<dbReference type="Pfam" id="PF00583">
    <property type="entry name" value="Acetyltransf_1"/>
    <property type="match status" value="1"/>
</dbReference>